<dbReference type="OrthoDB" id="3831062at2"/>
<keyword evidence="1" id="KW-0812">Transmembrane</keyword>
<comment type="caution">
    <text evidence="3">The sequence shown here is derived from an EMBL/GenBank/DDBJ whole genome shotgun (WGS) entry which is preliminary data.</text>
</comment>
<dbReference type="Proteomes" id="UP000035720">
    <property type="component" value="Unassembled WGS sequence"/>
</dbReference>
<evidence type="ECO:0000313" key="4">
    <source>
        <dbReference type="Proteomes" id="UP000035720"/>
    </source>
</evidence>
<keyword evidence="1" id="KW-1133">Transmembrane helix</keyword>
<dbReference type="Pfam" id="PF04892">
    <property type="entry name" value="VanZ"/>
    <property type="match status" value="1"/>
</dbReference>
<dbReference type="AlphaFoldDB" id="A0A077MCQ1"/>
<evidence type="ECO:0000259" key="2">
    <source>
        <dbReference type="Pfam" id="PF04892"/>
    </source>
</evidence>
<reference evidence="3 4" key="1">
    <citation type="journal article" date="2013" name="ISME J.">
        <title>A metabolic model for members of the genus Tetrasphaera involved in enhanced biological phosphorus removal.</title>
        <authorList>
            <person name="Kristiansen R."/>
            <person name="Nguyen H.T.T."/>
            <person name="Saunders A.M."/>
            <person name="Nielsen J.L."/>
            <person name="Wimmer R."/>
            <person name="Le V.Q."/>
            <person name="McIlroy S.J."/>
            <person name="Petrovski S."/>
            <person name="Seviour R.J."/>
            <person name="Calteau A."/>
            <person name="Nielsen K.L."/>
            <person name="Nielsen P.H."/>
        </authorList>
    </citation>
    <scope>NUCLEOTIDE SEQUENCE [LARGE SCALE GENOMIC DNA]</scope>
    <source>
        <strain evidence="3 4">Ben 74</strain>
    </source>
</reference>
<keyword evidence="1" id="KW-0472">Membrane</keyword>
<sequence length="117" mass="12274">MLARVPQRVLVFLTVAALLANAYAVFTPSSGPPLPIPQIDKVVHFAIFAAPTLLGLLARASRRGFVAGMLTYAALTEVIQGLFLSTRSGSVYDLLADALGIAVATWIAGRLARHTGG</sequence>
<protein>
    <submittedName>
        <fullName evidence="3">VanZ family protein</fullName>
    </submittedName>
</protein>
<evidence type="ECO:0000256" key="1">
    <source>
        <dbReference type="SAM" id="Phobius"/>
    </source>
</evidence>
<dbReference type="EMBL" id="CAJC01000102">
    <property type="protein sequence ID" value="CCI52637.1"/>
    <property type="molecule type" value="Genomic_DNA"/>
</dbReference>
<dbReference type="RefSeq" id="WP_157038676.1">
    <property type="nucleotide sequence ID" value="NZ_HF571038.1"/>
</dbReference>
<feature type="transmembrane region" description="Helical" evidence="1">
    <location>
        <begin position="90"/>
        <end position="109"/>
    </location>
</feature>
<dbReference type="InterPro" id="IPR006976">
    <property type="entry name" value="VanZ-like"/>
</dbReference>
<dbReference type="PANTHER" id="PTHR28008">
    <property type="entry name" value="DOMAIN PROTEIN, PUTATIVE (AFU_ORTHOLOGUE AFUA_3G10980)-RELATED"/>
    <property type="match status" value="1"/>
</dbReference>
<name>A0A077MCQ1_9MICO</name>
<evidence type="ECO:0000313" key="3">
    <source>
        <dbReference type="EMBL" id="CCI52637.1"/>
    </source>
</evidence>
<feature type="transmembrane region" description="Helical" evidence="1">
    <location>
        <begin position="65"/>
        <end position="84"/>
    </location>
</feature>
<proteinExistence type="predicted"/>
<gene>
    <name evidence="3" type="ORF">BN13_1900007</name>
</gene>
<organism evidence="3 4">
    <name type="scientific">Nostocoides jenkinsii Ben 74</name>
    <dbReference type="NCBI Taxonomy" id="1193518"/>
    <lineage>
        <taxon>Bacteria</taxon>
        <taxon>Bacillati</taxon>
        <taxon>Actinomycetota</taxon>
        <taxon>Actinomycetes</taxon>
        <taxon>Micrococcales</taxon>
        <taxon>Intrasporangiaceae</taxon>
        <taxon>Nostocoides</taxon>
    </lineage>
</organism>
<dbReference type="STRING" id="1193518.BN13_1900007"/>
<feature type="domain" description="VanZ-like" evidence="2">
    <location>
        <begin position="29"/>
        <end position="108"/>
    </location>
</feature>
<keyword evidence="4" id="KW-1185">Reference proteome</keyword>
<accession>A0A077MCQ1</accession>
<feature type="transmembrane region" description="Helical" evidence="1">
    <location>
        <begin position="42"/>
        <end position="58"/>
    </location>
</feature>
<dbReference type="PANTHER" id="PTHR28008:SF1">
    <property type="entry name" value="DOMAIN PROTEIN, PUTATIVE (AFU_ORTHOLOGUE AFUA_3G10980)-RELATED"/>
    <property type="match status" value="1"/>
</dbReference>